<comment type="caution">
    <text evidence="3">The sequence shown here is derived from an EMBL/GenBank/DDBJ whole genome shotgun (WGS) entry which is preliminary data.</text>
</comment>
<keyword evidence="2" id="KW-1133">Transmembrane helix</keyword>
<evidence type="ECO:0000313" key="3">
    <source>
        <dbReference type="EMBL" id="KAL2046517.1"/>
    </source>
</evidence>
<keyword evidence="2" id="KW-0472">Membrane</keyword>
<dbReference type="EMBL" id="JBHFEH010000117">
    <property type="protein sequence ID" value="KAL2046517.1"/>
    <property type="molecule type" value="Genomic_DNA"/>
</dbReference>
<feature type="transmembrane region" description="Helical" evidence="2">
    <location>
        <begin position="6"/>
        <end position="39"/>
    </location>
</feature>
<reference evidence="3 4" key="1">
    <citation type="submission" date="2024-09" db="EMBL/GenBank/DDBJ databases">
        <title>Rethinking Asexuality: The Enigmatic Case of Functional Sexual Genes in Lepraria (Stereocaulaceae).</title>
        <authorList>
            <person name="Doellman M."/>
            <person name="Sun Y."/>
            <person name="Barcenas-Pena A."/>
            <person name="Lumbsch H.T."/>
            <person name="Grewe F."/>
        </authorList>
    </citation>
    <scope>NUCLEOTIDE SEQUENCE [LARGE SCALE GENOMIC DNA]</scope>
    <source>
        <strain evidence="3 4">Grewe 0041</strain>
    </source>
</reference>
<keyword evidence="4" id="KW-1185">Reference proteome</keyword>
<feature type="region of interest" description="Disordered" evidence="1">
    <location>
        <begin position="81"/>
        <end position="112"/>
    </location>
</feature>
<evidence type="ECO:0000256" key="2">
    <source>
        <dbReference type="SAM" id="Phobius"/>
    </source>
</evidence>
<sequence>MPRHSIIPYLIAIFLLIQLPLLIFVLPIAIPLVYLFAVLPTRRHFTNLELQYDTHHRSESSETTASDAVKAEDGAIPALDEATGMSDETFKEQDDGSNESGGSVTTHQCCGG</sequence>
<name>A0ABR4AP83_9LECA</name>
<feature type="compositionally biased region" description="Polar residues" evidence="1">
    <location>
        <begin position="98"/>
        <end position="112"/>
    </location>
</feature>
<evidence type="ECO:0000313" key="4">
    <source>
        <dbReference type="Proteomes" id="UP001590951"/>
    </source>
</evidence>
<dbReference type="Proteomes" id="UP001590951">
    <property type="component" value="Unassembled WGS sequence"/>
</dbReference>
<gene>
    <name evidence="3" type="ORF">ABVK25_011798</name>
</gene>
<protein>
    <submittedName>
        <fullName evidence="3">Uncharacterized protein</fullName>
    </submittedName>
</protein>
<evidence type="ECO:0000256" key="1">
    <source>
        <dbReference type="SAM" id="MobiDB-lite"/>
    </source>
</evidence>
<proteinExistence type="predicted"/>
<accession>A0ABR4AP83</accession>
<organism evidence="3 4">
    <name type="scientific">Lepraria finkii</name>
    <dbReference type="NCBI Taxonomy" id="1340010"/>
    <lineage>
        <taxon>Eukaryota</taxon>
        <taxon>Fungi</taxon>
        <taxon>Dikarya</taxon>
        <taxon>Ascomycota</taxon>
        <taxon>Pezizomycotina</taxon>
        <taxon>Lecanoromycetes</taxon>
        <taxon>OSLEUM clade</taxon>
        <taxon>Lecanoromycetidae</taxon>
        <taxon>Lecanorales</taxon>
        <taxon>Lecanorineae</taxon>
        <taxon>Stereocaulaceae</taxon>
        <taxon>Lepraria</taxon>
    </lineage>
</organism>
<keyword evidence="2" id="KW-0812">Transmembrane</keyword>